<evidence type="ECO:0000256" key="2">
    <source>
        <dbReference type="ARBA" id="ARBA00023015"/>
    </source>
</evidence>
<dbReference type="EMBL" id="JAHWXT010000002">
    <property type="protein sequence ID" value="MCF0264299.1"/>
    <property type="molecule type" value="Genomic_DNA"/>
</dbReference>
<reference evidence="8" key="1">
    <citation type="submission" date="2021-07" db="EMBL/GenBank/DDBJ databases">
        <authorList>
            <person name="Fernandez M."/>
            <person name="Pereira P."/>
            <person name="Torres Tejerizo G.A."/>
            <person name="Gonzalez P."/>
            <person name="Agostini E."/>
        </authorList>
    </citation>
    <scope>NUCLEOTIDE SEQUENCE</scope>
    <source>
        <strain evidence="8">SFC 500-1A</strain>
    </source>
</reference>
<dbReference type="InterPro" id="IPR039425">
    <property type="entry name" value="RNA_pol_sigma-70-like"/>
</dbReference>
<keyword evidence="8" id="KW-0548">Nucleotidyltransferase</keyword>
<keyword evidence="3" id="KW-0731">Sigma factor</keyword>
<organism evidence="8 9">
    <name type="scientific">Acinetobacter guillouiae</name>
    <name type="common">Acinetobacter genomosp. 11</name>
    <dbReference type="NCBI Taxonomy" id="106649"/>
    <lineage>
        <taxon>Bacteria</taxon>
        <taxon>Pseudomonadati</taxon>
        <taxon>Pseudomonadota</taxon>
        <taxon>Gammaproteobacteria</taxon>
        <taxon>Moraxellales</taxon>
        <taxon>Moraxellaceae</taxon>
        <taxon>Acinetobacter</taxon>
    </lineage>
</organism>
<keyword evidence="5" id="KW-0804">Transcription</keyword>
<dbReference type="PANTHER" id="PTHR43133:SF8">
    <property type="entry name" value="RNA POLYMERASE SIGMA FACTOR HI_1459-RELATED"/>
    <property type="match status" value="1"/>
</dbReference>
<dbReference type="RefSeq" id="WP_234623116.1">
    <property type="nucleotide sequence ID" value="NZ_JAHWXT010000002.1"/>
</dbReference>
<protein>
    <submittedName>
        <fullName evidence="8">RNA polymerase factor sigma-70</fullName>
        <ecNumber evidence="8">2.7.7.6</ecNumber>
    </submittedName>
</protein>
<dbReference type="InterPro" id="IPR014284">
    <property type="entry name" value="RNA_pol_sigma-70_dom"/>
</dbReference>
<evidence type="ECO:0000259" key="7">
    <source>
        <dbReference type="Pfam" id="PF08281"/>
    </source>
</evidence>
<dbReference type="NCBIfam" id="TIGR02937">
    <property type="entry name" value="sigma70-ECF"/>
    <property type="match status" value="1"/>
</dbReference>
<comment type="caution">
    <text evidence="8">The sequence shown here is derived from an EMBL/GenBank/DDBJ whole genome shotgun (WGS) entry which is preliminary data.</text>
</comment>
<dbReference type="GO" id="GO:0003677">
    <property type="term" value="F:DNA binding"/>
    <property type="evidence" value="ECO:0007669"/>
    <property type="project" value="UniProtKB-KW"/>
</dbReference>
<feature type="domain" description="RNA polymerase sigma-70 region 2" evidence="6">
    <location>
        <begin position="27"/>
        <end position="88"/>
    </location>
</feature>
<evidence type="ECO:0000256" key="1">
    <source>
        <dbReference type="ARBA" id="ARBA00010641"/>
    </source>
</evidence>
<proteinExistence type="inferred from homology"/>
<dbReference type="GO" id="GO:0016987">
    <property type="term" value="F:sigma factor activity"/>
    <property type="evidence" value="ECO:0007669"/>
    <property type="project" value="UniProtKB-KW"/>
</dbReference>
<evidence type="ECO:0000256" key="3">
    <source>
        <dbReference type="ARBA" id="ARBA00023082"/>
    </source>
</evidence>
<sequence length="206" mass="23987">MSVEPANRDEEILQQLQSPAFLIELRQQMLKFAILQLSSFQLAEDAVQEALASAYQHISSFTGRAAFKTWVFAILKNKIIDLIRQKSRLMTMSELFNDEESELSIDALFDASGHWHKYEAPQAWPSPEEMLEQQDFWIIFNACLNHLPAKYAQVFMLREMIELSSDEICEKLGITVTNLNVLMYRSRTRLRECLENKWLLKEDCSC</sequence>
<dbReference type="GO" id="GO:0003899">
    <property type="term" value="F:DNA-directed RNA polymerase activity"/>
    <property type="evidence" value="ECO:0007669"/>
    <property type="project" value="UniProtKB-EC"/>
</dbReference>
<evidence type="ECO:0000256" key="5">
    <source>
        <dbReference type="ARBA" id="ARBA00023163"/>
    </source>
</evidence>
<dbReference type="Gene3D" id="1.10.10.10">
    <property type="entry name" value="Winged helix-like DNA-binding domain superfamily/Winged helix DNA-binding domain"/>
    <property type="match status" value="1"/>
</dbReference>
<keyword evidence="4" id="KW-0238">DNA-binding</keyword>
<dbReference type="GO" id="GO:0006352">
    <property type="term" value="P:DNA-templated transcription initiation"/>
    <property type="evidence" value="ECO:0007669"/>
    <property type="project" value="InterPro"/>
</dbReference>
<accession>A0A8X8GCA9</accession>
<keyword evidence="2" id="KW-0805">Transcription regulation</keyword>
<dbReference type="InterPro" id="IPR014289">
    <property type="entry name" value="RNA_pol_sigma-24-rel"/>
</dbReference>
<evidence type="ECO:0000313" key="9">
    <source>
        <dbReference type="Proteomes" id="UP000887320"/>
    </source>
</evidence>
<comment type="similarity">
    <text evidence="1">Belongs to the sigma-70 factor family. ECF subfamily.</text>
</comment>
<dbReference type="Pfam" id="PF04542">
    <property type="entry name" value="Sigma70_r2"/>
    <property type="match status" value="1"/>
</dbReference>
<keyword evidence="8" id="KW-0808">Transferase</keyword>
<name>A0A8X8GCA9_ACIGI</name>
<dbReference type="NCBIfam" id="NF009196">
    <property type="entry name" value="PRK12544.1"/>
    <property type="match status" value="1"/>
</dbReference>
<dbReference type="EC" id="2.7.7.6" evidence="8"/>
<dbReference type="SUPFAM" id="SSF88946">
    <property type="entry name" value="Sigma2 domain of RNA polymerase sigma factors"/>
    <property type="match status" value="1"/>
</dbReference>
<dbReference type="SUPFAM" id="SSF88659">
    <property type="entry name" value="Sigma3 and sigma4 domains of RNA polymerase sigma factors"/>
    <property type="match status" value="1"/>
</dbReference>
<feature type="domain" description="RNA polymerase sigma factor 70 region 4 type 2" evidence="7">
    <location>
        <begin position="142"/>
        <end position="190"/>
    </location>
</feature>
<dbReference type="InterPro" id="IPR036388">
    <property type="entry name" value="WH-like_DNA-bd_sf"/>
</dbReference>
<dbReference type="Pfam" id="PF08281">
    <property type="entry name" value="Sigma70_r4_2"/>
    <property type="match status" value="1"/>
</dbReference>
<dbReference type="PANTHER" id="PTHR43133">
    <property type="entry name" value="RNA POLYMERASE ECF-TYPE SIGMA FACTO"/>
    <property type="match status" value="1"/>
</dbReference>
<dbReference type="InterPro" id="IPR007627">
    <property type="entry name" value="RNA_pol_sigma70_r2"/>
</dbReference>
<dbReference type="Proteomes" id="UP000887320">
    <property type="component" value="Unassembled WGS sequence"/>
</dbReference>
<dbReference type="InterPro" id="IPR013249">
    <property type="entry name" value="RNA_pol_sigma70_r4_t2"/>
</dbReference>
<gene>
    <name evidence="8" type="ORF">KW868_07475</name>
</gene>
<dbReference type="NCBIfam" id="TIGR02943">
    <property type="entry name" value="Sig70_famx1"/>
    <property type="match status" value="1"/>
</dbReference>
<dbReference type="Gene3D" id="1.10.1740.10">
    <property type="match status" value="1"/>
</dbReference>
<evidence type="ECO:0000259" key="6">
    <source>
        <dbReference type="Pfam" id="PF04542"/>
    </source>
</evidence>
<dbReference type="InterPro" id="IPR013325">
    <property type="entry name" value="RNA_pol_sigma_r2"/>
</dbReference>
<evidence type="ECO:0000256" key="4">
    <source>
        <dbReference type="ARBA" id="ARBA00023125"/>
    </source>
</evidence>
<dbReference type="AlphaFoldDB" id="A0A8X8GCA9"/>
<dbReference type="InterPro" id="IPR013324">
    <property type="entry name" value="RNA_pol_sigma_r3/r4-like"/>
</dbReference>
<evidence type="ECO:0000313" key="8">
    <source>
        <dbReference type="EMBL" id="MCF0264299.1"/>
    </source>
</evidence>